<dbReference type="SUPFAM" id="SSF53383">
    <property type="entry name" value="PLP-dependent transferases"/>
    <property type="match status" value="1"/>
</dbReference>
<evidence type="ECO:0000259" key="7">
    <source>
        <dbReference type="Pfam" id="PF00266"/>
    </source>
</evidence>
<keyword evidence="8" id="KW-0032">Aminotransferase</keyword>
<dbReference type="PIRSF" id="PIRSF005572">
    <property type="entry name" value="NifS"/>
    <property type="match status" value="1"/>
</dbReference>
<dbReference type="EMBL" id="VJVV01000003">
    <property type="protein sequence ID" value="TRO82535.1"/>
    <property type="molecule type" value="Genomic_DNA"/>
</dbReference>
<protein>
    <recommendedName>
        <fullName evidence="3">cysteine desulfurase</fullName>
        <ecNumber evidence="3">2.8.1.7</ecNumber>
    </recommendedName>
</protein>
<dbReference type="Gene3D" id="3.40.640.10">
    <property type="entry name" value="Type I PLP-dependent aspartate aminotransferase-like (Major domain)"/>
    <property type="match status" value="1"/>
</dbReference>
<dbReference type="Pfam" id="PF00266">
    <property type="entry name" value="Aminotran_5"/>
    <property type="match status" value="1"/>
</dbReference>
<sequence>MSIYLDNAATSHPKPEAVYRAMDQALRQVGANPGRGGHAMGLEAGRLVFEARESLADFFGIADSSRIAFTTNATEAINLALFGLLQAGDRVVTSTMEHNAVMRPLRVLRERGVEVVQVQGDRQGFVDPQAVRDACRVPTRLVVLSHCSNVSGTLQPVEEIGPWCRERGILFLLDAAQSAGAFPIHVDQLGADLLAVPGHKSLMGPQGTGFLYVRSGLHLNPLIHGGTGGHSNADGMPEEMPERYEAGTRNTPGIAGLKAAVDFLRETGLERIRTHEKALLQRLLDGLGRMPQIRVHGPSDLDRHGGACSITLDGIDPAQVGFWLDHAYDIVCRVGLHCAPDAHRTLGTHPRGTVRVSPGYFTTAEEIDALLAALAELPGRIAAEGGA</sequence>
<keyword evidence="9" id="KW-1185">Reference proteome</keyword>
<dbReference type="RefSeq" id="WP_092056626.1">
    <property type="nucleotide sequence ID" value="NZ_FOJJ01000023.1"/>
</dbReference>
<dbReference type="EC" id="2.8.1.7" evidence="3"/>
<dbReference type="AlphaFoldDB" id="A0A550JH54"/>
<dbReference type="GO" id="GO:0006534">
    <property type="term" value="P:cysteine metabolic process"/>
    <property type="evidence" value="ECO:0007669"/>
    <property type="project" value="InterPro"/>
</dbReference>
<dbReference type="GO" id="GO:0031071">
    <property type="term" value="F:cysteine desulfurase activity"/>
    <property type="evidence" value="ECO:0007669"/>
    <property type="project" value="UniProtKB-EC"/>
</dbReference>
<proteinExistence type="inferred from homology"/>
<dbReference type="InterPro" id="IPR000192">
    <property type="entry name" value="Aminotrans_V_dom"/>
</dbReference>
<accession>A0A550JH54</accession>
<dbReference type="InterPro" id="IPR015424">
    <property type="entry name" value="PyrdxlP-dep_Trfase"/>
</dbReference>
<dbReference type="PANTHER" id="PTHR43586">
    <property type="entry name" value="CYSTEINE DESULFURASE"/>
    <property type="match status" value="1"/>
</dbReference>
<comment type="cofactor">
    <cofactor evidence="1">
        <name>pyridoxal 5'-phosphate</name>
        <dbReference type="ChEBI" id="CHEBI:597326"/>
    </cofactor>
</comment>
<keyword evidence="4 8" id="KW-0808">Transferase</keyword>
<evidence type="ECO:0000313" key="9">
    <source>
        <dbReference type="Proteomes" id="UP000317155"/>
    </source>
</evidence>
<evidence type="ECO:0000256" key="4">
    <source>
        <dbReference type="ARBA" id="ARBA00022679"/>
    </source>
</evidence>
<comment type="catalytic activity">
    <reaction evidence="6">
        <text>(sulfur carrier)-H + L-cysteine = (sulfur carrier)-SH + L-alanine</text>
        <dbReference type="Rhea" id="RHEA:43892"/>
        <dbReference type="Rhea" id="RHEA-COMP:14737"/>
        <dbReference type="Rhea" id="RHEA-COMP:14739"/>
        <dbReference type="ChEBI" id="CHEBI:29917"/>
        <dbReference type="ChEBI" id="CHEBI:35235"/>
        <dbReference type="ChEBI" id="CHEBI:57972"/>
        <dbReference type="ChEBI" id="CHEBI:64428"/>
        <dbReference type="EC" id="2.8.1.7"/>
    </reaction>
</comment>
<comment type="similarity">
    <text evidence="2">Belongs to the class-V pyridoxal-phosphate-dependent aminotransferase family. Csd subfamily.</text>
</comment>
<gene>
    <name evidence="8" type="ORF">FL622_04925</name>
</gene>
<dbReference type="OrthoDB" id="9808002at2"/>
<evidence type="ECO:0000256" key="6">
    <source>
        <dbReference type="ARBA" id="ARBA00050776"/>
    </source>
</evidence>
<dbReference type="GO" id="GO:0030170">
    <property type="term" value="F:pyridoxal phosphate binding"/>
    <property type="evidence" value="ECO:0007669"/>
    <property type="project" value="InterPro"/>
</dbReference>
<dbReference type="GO" id="GO:0008483">
    <property type="term" value="F:transaminase activity"/>
    <property type="evidence" value="ECO:0007669"/>
    <property type="project" value="UniProtKB-KW"/>
</dbReference>
<evidence type="ECO:0000256" key="5">
    <source>
        <dbReference type="ARBA" id="ARBA00022898"/>
    </source>
</evidence>
<evidence type="ECO:0000256" key="2">
    <source>
        <dbReference type="ARBA" id="ARBA00010447"/>
    </source>
</evidence>
<evidence type="ECO:0000313" key="8">
    <source>
        <dbReference type="EMBL" id="TRO82535.1"/>
    </source>
</evidence>
<dbReference type="Gene3D" id="3.90.1150.10">
    <property type="entry name" value="Aspartate Aminotransferase, domain 1"/>
    <property type="match status" value="1"/>
</dbReference>
<dbReference type="InterPro" id="IPR010969">
    <property type="entry name" value="Cys_dSase-rel_unknwn_funct"/>
</dbReference>
<dbReference type="NCBIfam" id="TIGR01977">
    <property type="entry name" value="am_tr_V_EF2568"/>
    <property type="match status" value="1"/>
</dbReference>
<evidence type="ECO:0000256" key="1">
    <source>
        <dbReference type="ARBA" id="ARBA00001933"/>
    </source>
</evidence>
<comment type="caution">
    <text evidence="8">The sequence shown here is derived from an EMBL/GenBank/DDBJ whole genome shotgun (WGS) entry which is preliminary data.</text>
</comment>
<dbReference type="InterPro" id="IPR010970">
    <property type="entry name" value="Cys_dSase_SufS"/>
</dbReference>
<dbReference type="InterPro" id="IPR016454">
    <property type="entry name" value="Cysteine_dSase"/>
</dbReference>
<keyword evidence="5" id="KW-0663">Pyridoxal phosphate</keyword>
<dbReference type="CDD" id="cd06453">
    <property type="entry name" value="SufS_like"/>
    <property type="match status" value="1"/>
</dbReference>
<evidence type="ECO:0000256" key="3">
    <source>
        <dbReference type="ARBA" id="ARBA00012239"/>
    </source>
</evidence>
<dbReference type="InterPro" id="IPR015421">
    <property type="entry name" value="PyrdxlP-dep_Trfase_major"/>
</dbReference>
<dbReference type="InterPro" id="IPR015422">
    <property type="entry name" value="PyrdxlP-dep_Trfase_small"/>
</dbReference>
<name>A0A550JH54_9BACT</name>
<dbReference type="Proteomes" id="UP000317155">
    <property type="component" value="Unassembled WGS sequence"/>
</dbReference>
<organism evidence="8 9">
    <name type="scientific">Trichloromonas acetexigens</name>
    <dbReference type="NCBI Taxonomy" id="38815"/>
    <lineage>
        <taxon>Bacteria</taxon>
        <taxon>Pseudomonadati</taxon>
        <taxon>Thermodesulfobacteriota</taxon>
        <taxon>Desulfuromonadia</taxon>
        <taxon>Desulfuromonadales</taxon>
        <taxon>Trichloromonadaceae</taxon>
        <taxon>Trichloromonas</taxon>
    </lineage>
</organism>
<reference evidence="8 9" key="1">
    <citation type="submission" date="2019-07" db="EMBL/GenBank/DDBJ databases">
        <title>Insights of Desulfuromonas acetexigens electromicrobiology.</title>
        <authorList>
            <person name="Katuri K."/>
            <person name="Sapireddy V."/>
            <person name="Shaw D.R."/>
            <person name="Saikaly P."/>
        </authorList>
    </citation>
    <scope>NUCLEOTIDE SEQUENCE [LARGE SCALE GENOMIC DNA]</scope>
    <source>
        <strain evidence="8 9">2873</strain>
    </source>
</reference>
<dbReference type="PANTHER" id="PTHR43586:SF4">
    <property type="entry name" value="ISOPENICILLIN N EPIMERASE"/>
    <property type="match status" value="1"/>
</dbReference>
<feature type="domain" description="Aminotransferase class V" evidence="7">
    <location>
        <begin position="3"/>
        <end position="370"/>
    </location>
</feature>